<evidence type="ECO:0000313" key="1">
    <source>
        <dbReference type="EMBL" id="STC68928.1"/>
    </source>
</evidence>
<protein>
    <submittedName>
        <fullName evidence="1">Uncharacterized protein</fullName>
    </submittedName>
</protein>
<sequence>MEEELRFEVKDATKAGSDVYSYSLEGTVPKEKLEGLDFLTLIRLDDGEDVVLESARINGDGALAQLGHTAEGKQAIRLALLGYESEDLKIQILVNSNTPVSAQEWRLATAVEADSADFSIDDDVVRDLSRDTQTPDLGPMYEHIPEFKGSTIQYIGGGHNFELIEAVPEEDDGRVAIMRFTFKLDNIRNGSGPFRELQFNPRGWFNLQQGARLDGVGLLWHNNTTNDDASLSATNQKSWAGIDLVKHRWVTTGAKCAV</sequence>
<evidence type="ECO:0000313" key="2">
    <source>
        <dbReference type="Proteomes" id="UP000254467"/>
    </source>
</evidence>
<reference evidence="1 2" key="1">
    <citation type="submission" date="2018-06" db="EMBL/GenBank/DDBJ databases">
        <authorList>
            <consortium name="Pathogen Informatics"/>
            <person name="Doyle S."/>
        </authorList>
    </citation>
    <scope>NUCLEOTIDE SEQUENCE [LARGE SCALE GENOMIC DNA]</scope>
    <source>
        <strain evidence="1 2">NCTC11862</strain>
    </source>
</reference>
<dbReference type="Proteomes" id="UP000254467">
    <property type="component" value="Unassembled WGS sequence"/>
</dbReference>
<dbReference type="RefSeq" id="WP_018582089.1">
    <property type="nucleotide sequence ID" value="NZ_LDYD01000004.1"/>
</dbReference>
<dbReference type="AlphaFoldDB" id="A0A376CMN2"/>
<accession>A0A376CMN2</accession>
<keyword evidence="2" id="KW-1185">Reference proteome</keyword>
<organism evidence="1 2">
    <name type="scientific">Corynebacterium pilosum</name>
    <dbReference type="NCBI Taxonomy" id="35756"/>
    <lineage>
        <taxon>Bacteria</taxon>
        <taxon>Bacillati</taxon>
        <taxon>Actinomycetota</taxon>
        <taxon>Actinomycetes</taxon>
        <taxon>Mycobacteriales</taxon>
        <taxon>Corynebacteriaceae</taxon>
        <taxon>Corynebacterium</taxon>
    </lineage>
</organism>
<gene>
    <name evidence="1" type="ORF">NCTC11862_00704</name>
</gene>
<dbReference type="EMBL" id="UFXQ01000001">
    <property type="protein sequence ID" value="STC68928.1"/>
    <property type="molecule type" value="Genomic_DNA"/>
</dbReference>
<proteinExistence type="predicted"/>
<name>A0A376CMN2_9CORY</name>